<protein>
    <submittedName>
        <fullName evidence="1">Uncharacterized protein</fullName>
    </submittedName>
</protein>
<dbReference type="PATRIC" id="fig|243090.15.peg.5044"/>
<dbReference type="OrthoDB" id="1431348at2"/>
<dbReference type="SUPFAM" id="SSF52540">
    <property type="entry name" value="P-loop containing nucleoside triphosphate hydrolases"/>
    <property type="match status" value="1"/>
</dbReference>
<accession>Q7UF04</accession>
<proteinExistence type="predicted"/>
<dbReference type="EMBL" id="BX294151">
    <property type="protein sequence ID" value="CAD78879.1"/>
    <property type="molecule type" value="Genomic_DNA"/>
</dbReference>
<dbReference type="HOGENOM" id="CLU_860179_0_0_0"/>
<dbReference type="KEGG" id="rba:RB10431"/>
<dbReference type="Proteomes" id="UP000001025">
    <property type="component" value="Chromosome"/>
</dbReference>
<dbReference type="InterPro" id="IPR027417">
    <property type="entry name" value="P-loop_NTPase"/>
</dbReference>
<organism evidence="1 2">
    <name type="scientific">Rhodopirellula baltica (strain DSM 10527 / NCIMB 13988 / SH1)</name>
    <dbReference type="NCBI Taxonomy" id="243090"/>
    <lineage>
        <taxon>Bacteria</taxon>
        <taxon>Pseudomonadati</taxon>
        <taxon>Planctomycetota</taxon>
        <taxon>Planctomycetia</taxon>
        <taxon>Pirellulales</taxon>
        <taxon>Pirellulaceae</taxon>
        <taxon>Rhodopirellula</taxon>
    </lineage>
</organism>
<dbReference type="eggNOG" id="ENOG5033DH1">
    <property type="taxonomic scope" value="Bacteria"/>
</dbReference>
<dbReference type="EnsemblBacteria" id="CAD78879">
    <property type="protein sequence ID" value="CAD78879"/>
    <property type="gene ID" value="RB10431"/>
</dbReference>
<evidence type="ECO:0000313" key="1">
    <source>
        <dbReference type="EMBL" id="CAD78879.1"/>
    </source>
</evidence>
<dbReference type="Gene3D" id="3.40.50.300">
    <property type="entry name" value="P-loop containing nucleotide triphosphate hydrolases"/>
    <property type="match status" value="1"/>
</dbReference>
<dbReference type="InParanoid" id="Q7UF04"/>
<keyword evidence="2" id="KW-1185">Reference proteome</keyword>
<dbReference type="RefSeq" id="WP_011122763.1">
    <property type="nucleotide sequence ID" value="NC_005027.1"/>
</dbReference>
<dbReference type="AlphaFoldDB" id="Q7UF04"/>
<dbReference type="STRING" id="243090.RB10431"/>
<name>Q7UF04_RHOBA</name>
<evidence type="ECO:0000313" key="2">
    <source>
        <dbReference type="Proteomes" id="UP000001025"/>
    </source>
</evidence>
<gene>
    <name evidence="1" type="ordered locus">RB10431</name>
</gene>
<sequence>MSSTTNTKLLVVTGMPRSGTTAVGELLSKAGATQTVYEPFNFHTGLSQIPSYFAIAGQSDFTNESFDSCIDEISSLRPKLKSGCFPEDNILRRLRKRTIGSRTKLSFLNARLRARGLRNLIWKDPFVIFNLTHLAHIPTIVLIRSPEAIAASFKRMNWSFDLNKLSENLAHAGHPLPYPGTGCVPEHNQCPVSNAAILWNIVYSYVISVFDDNRQSHISLFDLQHVVEAPSRNYQLMYKHLGLEWTEEADRTIHELTSKSKKRSSVPSKTKAHVKKRDISQVNKYGRGLLTSSELDAVHSITSDTWIKVQDLLDSRRESRVKS</sequence>
<reference evidence="1 2" key="1">
    <citation type="journal article" date="2003" name="Proc. Natl. Acad. Sci. U.S.A.">
        <title>Complete genome sequence of the marine planctomycete Pirellula sp. strain 1.</title>
        <authorList>
            <person name="Gloeckner F.O."/>
            <person name="Kube M."/>
            <person name="Bauer M."/>
            <person name="Teeling H."/>
            <person name="Lombardot T."/>
            <person name="Ludwig W."/>
            <person name="Gade D."/>
            <person name="Beck A."/>
            <person name="Borzym K."/>
            <person name="Heitmann K."/>
            <person name="Rabus R."/>
            <person name="Schlesner H."/>
            <person name="Amann R."/>
            <person name="Reinhardt R."/>
        </authorList>
    </citation>
    <scope>NUCLEOTIDE SEQUENCE [LARGE SCALE GENOMIC DNA]</scope>
    <source>
        <strain evidence="2">DSM 10527 / NCIMB 13988 / SH1</strain>
    </source>
</reference>